<evidence type="ECO:0000256" key="10">
    <source>
        <dbReference type="ARBA" id="ARBA00022692"/>
    </source>
</evidence>
<dbReference type="InterPro" id="IPR032675">
    <property type="entry name" value="LRR_dom_sf"/>
</dbReference>
<evidence type="ECO:0000256" key="18">
    <source>
        <dbReference type="ARBA" id="ARBA00023170"/>
    </source>
</evidence>
<dbReference type="PROSITE" id="PS00108">
    <property type="entry name" value="PROTEIN_KINASE_ST"/>
    <property type="match status" value="1"/>
</dbReference>
<evidence type="ECO:0000256" key="5">
    <source>
        <dbReference type="ARBA" id="ARBA00022475"/>
    </source>
</evidence>
<dbReference type="EC" id="2.7.11.1" evidence="4"/>
<comment type="catalytic activity">
    <reaction evidence="20">
        <text>L-threonyl-[protein] + ATP = O-phospho-L-threonyl-[protein] + ADP + H(+)</text>
        <dbReference type="Rhea" id="RHEA:46608"/>
        <dbReference type="Rhea" id="RHEA-COMP:11060"/>
        <dbReference type="Rhea" id="RHEA-COMP:11605"/>
        <dbReference type="ChEBI" id="CHEBI:15378"/>
        <dbReference type="ChEBI" id="CHEBI:30013"/>
        <dbReference type="ChEBI" id="CHEBI:30616"/>
        <dbReference type="ChEBI" id="CHEBI:61977"/>
        <dbReference type="ChEBI" id="CHEBI:456216"/>
        <dbReference type="EC" id="2.7.11.1"/>
    </reaction>
</comment>
<feature type="chain" id="PRO_5016927036" description="non-specific serine/threonine protein kinase" evidence="24">
    <location>
        <begin position="39"/>
        <end position="1064"/>
    </location>
</feature>
<evidence type="ECO:0000256" key="11">
    <source>
        <dbReference type="ARBA" id="ARBA00022729"/>
    </source>
</evidence>
<organism evidence="26">
    <name type="scientific">Setaria italica</name>
    <name type="common">Foxtail millet</name>
    <name type="synonym">Panicum italicum</name>
    <dbReference type="NCBI Taxonomy" id="4555"/>
    <lineage>
        <taxon>Eukaryota</taxon>
        <taxon>Viridiplantae</taxon>
        <taxon>Streptophyta</taxon>
        <taxon>Embryophyta</taxon>
        <taxon>Tracheophyta</taxon>
        <taxon>Spermatophyta</taxon>
        <taxon>Magnoliopsida</taxon>
        <taxon>Liliopsida</taxon>
        <taxon>Poales</taxon>
        <taxon>Poaceae</taxon>
        <taxon>PACMAD clade</taxon>
        <taxon>Panicoideae</taxon>
        <taxon>Panicodae</taxon>
        <taxon>Paniceae</taxon>
        <taxon>Cenchrinae</taxon>
        <taxon>Setaria</taxon>
    </lineage>
</organism>
<sequence length="1064" mass="115882">MERKRGLSSATSRAGAPGPDSFSLFIIFVCFIASSAFAGSSDIENLYDLRDAVAKSKDSLSDWFGTETCPCNWRGITCEGDTVVAINLNSVSGQLSPAIGQLQNLTKLSISRNNISGELPPELGSLKNLEVLDLQLNRFNGSIPEAFGNLTRLFYLDASRNKLTGSIFPGISALLNLLTIDFSSNSLVGPIPNEITHLKMLERLALGFNHFTGGIPKEIGNMKHLKELSLTECSLSGTIPWSIGGLGSLVELDISGNDFNSELPASVGDLGNMTILNARKAKLVGRIPKQLGNCKKLTLLRLSFNSFTGSIPEELAGLKNIAHFEVEDNQLSGTISDWIKKWANVVSVNLGNNKFYGLVPPTICQAKLLQSLDLHCNDLTGSIKETFEGCKNLLPLTILDLSYNNFTGELPGKLFESSTFLELSLDNNNLTGHIPESIGKLHSLQRLRMGSNHLEGPIPLAVGALENLTEISLDGNRLSGSIPQELFNCRNLVKLNLSSNSLMGPIPRSISQLTSVTGLVLSHNQLSVLNLSGNAFMATLPQSLLCSKTLNRLDVSNNNLSGKIPLSCTGYGEWSSSLIFFNASSNHLSGSLDESISKFRQLSYLDIHNNSLTGSLPSALFNLSFWGYLDLSKNDFSGAIPCGICNISNNGFVNISGNNFGMHSLSDCPASGICAADSINRRGSHTPHVILTVVAICVAVTVVIVVLLVFFLRWKLLRNNRSLPLVPTTASQSSATTEPSSMEPPSINLATFEHALLRFTLEDILKATNNFSNVHIIGQGGFGTVYKAALPEGRRVAIKRLYGSHQFLGDRQFLAEMETIGKVKHRNLVPLLGYCARGDERFLIYEHMSHGSLETWLRDRANAPKAIGWPDRLRICIGSAHGLMFLHHGFVPRIIHRDMKSSNILLDENMEPRISDFGLARIISAYDTHVSTNVAGTLGYIPPEYAMTMKCTAKGDVFSFGVVMLEVLTGRPPTGQEVEEGGGNIIDWVRWMIAQGREGELFDPSLPVSGLWREQMVRVLAIALDCTADEPRNRPTMPDVVKGLKIAELMESEPHDLPGRVAQP</sequence>
<feature type="signal peptide" evidence="24">
    <location>
        <begin position="1"/>
        <end position="38"/>
    </location>
</feature>
<dbReference type="GO" id="GO:0009742">
    <property type="term" value="P:brassinosteroid mediated signaling pathway"/>
    <property type="evidence" value="ECO:0007669"/>
    <property type="project" value="UniProtKB-KW"/>
</dbReference>
<evidence type="ECO:0000256" key="16">
    <source>
        <dbReference type="ARBA" id="ARBA00022989"/>
    </source>
</evidence>
<comment type="similarity">
    <text evidence="3">Belongs to the protein kinase superfamily. Ser/Thr protein kinase family.</text>
</comment>
<proteinExistence type="inferred from homology"/>
<dbReference type="SUPFAM" id="SSF52047">
    <property type="entry name" value="RNI-like"/>
    <property type="match status" value="1"/>
</dbReference>
<keyword evidence="16 23" id="KW-1133">Transmembrane helix</keyword>
<dbReference type="InterPro" id="IPR000719">
    <property type="entry name" value="Prot_kinase_dom"/>
</dbReference>
<keyword evidence="9" id="KW-0808">Transferase</keyword>
<evidence type="ECO:0000256" key="3">
    <source>
        <dbReference type="ARBA" id="ARBA00008684"/>
    </source>
</evidence>
<dbReference type="SUPFAM" id="SSF52058">
    <property type="entry name" value="L domain-like"/>
    <property type="match status" value="1"/>
</dbReference>
<evidence type="ECO:0000256" key="24">
    <source>
        <dbReference type="SAM" id="SignalP"/>
    </source>
</evidence>
<protein>
    <recommendedName>
        <fullName evidence="4">non-specific serine/threonine protein kinase</fullName>
        <ecNumber evidence="4">2.7.11.1</ecNumber>
    </recommendedName>
</protein>
<keyword evidence="18" id="KW-0675">Receptor</keyword>
<dbReference type="PROSITE" id="PS50011">
    <property type="entry name" value="PROTEIN_KINASE_DOM"/>
    <property type="match status" value="1"/>
</dbReference>
<evidence type="ECO:0000256" key="15">
    <source>
        <dbReference type="ARBA" id="ARBA00022840"/>
    </source>
</evidence>
<evidence type="ECO:0000256" key="4">
    <source>
        <dbReference type="ARBA" id="ARBA00012513"/>
    </source>
</evidence>
<dbReference type="PANTHER" id="PTHR27000:SF803">
    <property type="entry name" value="RECEPTOR-LIKE PROTEIN 45"/>
    <property type="match status" value="1"/>
</dbReference>
<dbReference type="Pfam" id="PF08263">
    <property type="entry name" value="LRRNT_2"/>
    <property type="match status" value="1"/>
</dbReference>
<dbReference type="Gene3D" id="3.30.200.20">
    <property type="entry name" value="Phosphorylase Kinase, domain 1"/>
    <property type="match status" value="1"/>
</dbReference>
<keyword evidence="15 22" id="KW-0067">ATP-binding</keyword>
<keyword evidence="13 22" id="KW-0547">Nucleotide-binding</keyword>
<accession>A0A368PHV1</accession>
<comment type="catalytic activity">
    <reaction evidence="21">
        <text>L-seryl-[protein] + ATP = O-phospho-L-seryl-[protein] + ADP + H(+)</text>
        <dbReference type="Rhea" id="RHEA:17989"/>
        <dbReference type="Rhea" id="RHEA-COMP:9863"/>
        <dbReference type="Rhea" id="RHEA-COMP:11604"/>
        <dbReference type="ChEBI" id="CHEBI:15378"/>
        <dbReference type="ChEBI" id="CHEBI:29999"/>
        <dbReference type="ChEBI" id="CHEBI:30616"/>
        <dbReference type="ChEBI" id="CHEBI:83421"/>
        <dbReference type="ChEBI" id="CHEBI:456216"/>
        <dbReference type="EC" id="2.7.11.1"/>
    </reaction>
</comment>
<keyword evidence="19" id="KW-0325">Glycoprotein</keyword>
<evidence type="ECO:0000256" key="19">
    <source>
        <dbReference type="ARBA" id="ARBA00023180"/>
    </source>
</evidence>
<keyword evidence="11 24" id="KW-0732">Signal</keyword>
<evidence type="ECO:0000256" key="1">
    <source>
        <dbReference type="ARBA" id="ARBA00004162"/>
    </source>
</evidence>
<evidence type="ECO:0000259" key="25">
    <source>
        <dbReference type="PROSITE" id="PS50011"/>
    </source>
</evidence>
<keyword evidence="12" id="KW-0677">Repeat</keyword>
<feature type="domain" description="Protein kinase" evidence="25">
    <location>
        <begin position="771"/>
        <end position="1050"/>
    </location>
</feature>
<keyword evidence="17 23" id="KW-0472">Membrane</keyword>
<evidence type="ECO:0000256" key="8">
    <source>
        <dbReference type="ARBA" id="ARBA00022626"/>
    </source>
</evidence>
<dbReference type="GO" id="GO:0005524">
    <property type="term" value="F:ATP binding"/>
    <property type="evidence" value="ECO:0007669"/>
    <property type="project" value="UniProtKB-UniRule"/>
</dbReference>
<dbReference type="Pfam" id="PF00560">
    <property type="entry name" value="LRR_1"/>
    <property type="match status" value="6"/>
</dbReference>
<keyword evidence="14" id="KW-0418">Kinase</keyword>
<name>A0A368PHV1_SETIT</name>
<feature type="transmembrane region" description="Helical" evidence="23">
    <location>
        <begin position="689"/>
        <end position="712"/>
    </location>
</feature>
<evidence type="ECO:0000256" key="17">
    <source>
        <dbReference type="ARBA" id="ARBA00023136"/>
    </source>
</evidence>
<keyword evidence="10 23" id="KW-0812">Transmembrane</keyword>
<dbReference type="PROSITE" id="PS00107">
    <property type="entry name" value="PROTEIN_KINASE_ATP"/>
    <property type="match status" value="1"/>
</dbReference>
<dbReference type="FunFam" id="1.10.510.10:FF:000290">
    <property type="entry name" value="LRR receptor-like serine/threonine-protein kinase ERECTA"/>
    <property type="match status" value="1"/>
</dbReference>
<dbReference type="FunFam" id="3.80.10.10:FF:000737">
    <property type="entry name" value="Predicted protein"/>
    <property type="match status" value="1"/>
</dbReference>
<dbReference type="InterPro" id="IPR055414">
    <property type="entry name" value="LRR_R13L4/SHOC2-like"/>
</dbReference>
<evidence type="ECO:0000256" key="12">
    <source>
        <dbReference type="ARBA" id="ARBA00022737"/>
    </source>
</evidence>
<evidence type="ECO:0000313" key="26">
    <source>
        <dbReference type="EMBL" id="RCV05054.1"/>
    </source>
</evidence>
<feature type="binding site" evidence="22">
    <location>
        <position position="799"/>
    </location>
    <ligand>
        <name>ATP</name>
        <dbReference type="ChEBI" id="CHEBI:30616"/>
    </ligand>
</feature>
<keyword evidence="8" id="KW-1070">Brassinosteroid signaling pathway</keyword>
<keyword evidence="7" id="KW-0433">Leucine-rich repeat</keyword>
<dbReference type="Gene3D" id="1.10.510.10">
    <property type="entry name" value="Transferase(Phosphotransferase) domain 1"/>
    <property type="match status" value="1"/>
</dbReference>
<evidence type="ECO:0000256" key="22">
    <source>
        <dbReference type="PROSITE-ProRule" id="PRU10141"/>
    </source>
</evidence>
<dbReference type="GO" id="GO:0005886">
    <property type="term" value="C:plasma membrane"/>
    <property type="evidence" value="ECO:0007669"/>
    <property type="project" value="UniProtKB-SubCell"/>
</dbReference>
<dbReference type="OrthoDB" id="551849at2759"/>
<dbReference type="Pfam" id="PF07714">
    <property type="entry name" value="PK_Tyr_Ser-Thr"/>
    <property type="match status" value="1"/>
</dbReference>
<evidence type="ECO:0000256" key="23">
    <source>
        <dbReference type="SAM" id="Phobius"/>
    </source>
</evidence>
<keyword evidence="6" id="KW-0723">Serine/threonine-protein kinase</keyword>
<gene>
    <name evidence="26" type="ORF">SETIT_1G050900v2</name>
</gene>
<dbReference type="InterPro" id="IPR001611">
    <property type="entry name" value="Leu-rich_rpt"/>
</dbReference>
<reference evidence="26" key="2">
    <citation type="submission" date="2015-07" db="EMBL/GenBank/DDBJ databases">
        <authorList>
            <person name="Noorani M."/>
        </authorList>
    </citation>
    <scope>NUCLEOTIDE SEQUENCE</scope>
    <source>
        <strain evidence="26">Yugu1</strain>
    </source>
</reference>
<dbReference type="InterPro" id="IPR003591">
    <property type="entry name" value="Leu-rich_rpt_typical-subtyp"/>
</dbReference>
<dbReference type="PANTHER" id="PTHR27000">
    <property type="entry name" value="LEUCINE-RICH REPEAT RECEPTOR-LIKE PROTEIN KINASE FAMILY PROTEIN-RELATED"/>
    <property type="match status" value="1"/>
</dbReference>
<dbReference type="Gene3D" id="3.80.10.10">
    <property type="entry name" value="Ribonuclease Inhibitor"/>
    <property type="match status" value="3"/>
</dbReference>
<evidence type="ECO:0000256" key="13">
    <source>
        <dbReference type="ARBA" id="ARBA00022741"/>
    </source>
</evidence>
<dbReference type="InterPro" id="IPR017441">
    <property type="entry name" value="Protein_kinase_ATP_BS"/>
</dbReference>
<dbReference type="InterPro" id="IPR008271">
    <property type="entry name" value="Ser/Thr_kinase_AS"/>
</dbReference>
<comment type="subcellular location">
    <subcellularLocation>
        <location evidence="1">Cell membrane</location>
        <topology evidence="1">Single-pass membrane protein</topology>
    </subcellularLocation>
    <subcellularLocation>
        <location evidence="2">Membrane</location>
        <topology evidence="2">Single-pass type I membrane protein</topology>
    </subcellularLocation>
</comment>
<dbReference type="InterPro" id="IPR011009">
    <property type="entry name" value="Kinase-like_dom_sf"/>
</dbReference>
<evidence type="ECO:0000256" key="6">
    <source>
        <dbReference type="ARBA" id="ARBA00022527"/>
    </source>
</evidence>
<dbReference type="SMART" id="SM00369">
    <property type="entry name" value="LRR_TYP"/>
    <property type="match status" value="8"/>
</dbReference>
<evidence type="ECO:0000256" key="20">
    <source>
        <dbReference type="ARBA" id="ARBA00047899"/>
    </source>
</evidence>
<evidence type="ECO:0000256" key="9">
    <source>
        <dbReference type="ARBA" id="ARBA00022679"/>
    </source>
</evidence>
<dbReference type="SMART" id="SM00220">
    <property type="entry name" value="S_TKc"/>
    <property type="match status" value="1"/>
</dbReference>
<dbReference type="FunFam" id="3.80.10.10:FF:000095">
    <property type="entry name" value="LRR receptor-like serine/threonine-protein kinase GSO1"/>
    <property type="match status" value="1"/>
</dbReference>
<dbReference type="GO" id="GO:0004674">
    <property type="term" value="F:protein serine/threonine kinase activity"/>
    <property type="evidence" value="ECO:0007669"/>
    <property type="project" value="UniProtKB-KW"/>
</dbReference>
<dbReference type="InterPro" id="IPR001245">
    <property type="entry name" value="Ser-Thr/Tyr_kinase_cat_dom"/>
</dbReference>
<dbReference type="EMBL" id="CM003528">
    <property type="protein sequence ID" value="RCV05054.1"/>
    <property type="molecule type" value="Genomic_DNA"/>
</dbReference>
<dbReference type="FunFam" id="3.80.10.10:FF:000129">
    <property type="entry name" value="Leucine-rich repeat receptor-like kinase"/>
    <property type="match status" value="1"/>
</dbReference>
<dbReference type="Pfam" id="PF13855">
    <property type="entry name" value="LRR_8"/>
    <property type="match status" value="2"/>
</dbReference>
<evidence type="ECO:0000256" key="2">
    <source>
        <dbReference type="ARBA" id="ARBA00004479"/>
    </source>
</evidence>
<evidence type="ECO:0000256" key="21">
    <source>
        <dbReference type="ARBA" id="ARBA00048679"/>
    </source>
</evidence>
<keyword evidence="5" id="KW-1003">Cell membrane</keyword>
<evidence type="ECO:0000256" key="14">
    <source>
        <dbReference type="ARBA" id="ARBA00022777"/>
    </source>
</evidence>
<dbReference type="AlphaFoldDB" id="A0A368PHV1"/>
<dbReference type="FunFam" id="3.30.200.20:FF:000150">
    <property type="entry name" value="serine/threonine-protein kinase BRI1-like 2"/>
    <property type="match status" value="1"/>
</dbReference>
<evidence type="ECO:0000256" key="7">
    <source>
        <dbReference type="ARBA" id="ARBA00022614"/>
    </source>
</evidence>
<reference evidence="26" key="1">
    <citation type="journal article" date="2012" name="Nat. Biotechnol.">
        <title>Reference genome sequence of the model plant Setaria.</title>
        <authorList>
            <person name="Bennetzen J.L."/>
            <person name="Schmutz J."/>
            <person name="Wang H."/>
            <person name="Percifield R."/>
            <person name="Hawkins J."/>
            <person name="Pontaroli A.C."/>
            <person name="Estep M."/>
            <person name="Feng L."/>
            <person name="Vaughn J.N."/>
            <person name="Grimwood J."/>
            <person name="Jenkins J."/>
            <person name="Barry K."/>
            <person name="Lindquist E."/>
            <person name="Hellsten U."/>
            <person name="Deshpande S."/>
            <person name="Wang X."/>
            <person name="Wu X."/>
            <person name="Mitros T."/>
            <person name="Triplett J."/>
            <person name="Yang X."/>
            <person name="Ye C.Y."/>
            <person name="Mauro-Herrera M."/>
            <person name="Wang L."/>
            <person name="Li P."/>
            <person name="Sharma M."/>
            <person name="Sharma R."/>
            <person name="Ronald P.C."/>
            <person name="Panaud O."/>
            <person name="Kellogg E.A."/>
            <person name="Brutnell T.P."/>
            <person name="Doust A.N."/>
            <person name="Tuskan G.A."/>
            <person name="Rokhsar D."/>
            <person name="Devos K.M."/>
        </authorList>
    </citation>
    <scope>NUCLEOTIDE SEQUENCE [LARGE SCALE GENOMIC DNA]</scope>
    <source>
        <strain evidence="26">Yugu1</strain>
    </source>
</reference>
<dbReference type="InterPro" id="IPR013210">
    <property type="entry name" value="LRR_N_plant-typ"/>
</dbReference>
<dbReference type="Pfam" id="PF23598">
    <property type="entry name" value="LRR_14"/>
    <property type="match status" value="1"/>
</dbReference>
<dbReference type="SUPFAM" id="SSF56112">
    <property type="entry name" value="Protein kinase-like (PK-like)"/>
    <property type="match status" value="1"/>
</dbReference>